<dbReference type="EC" id="3.1.1.-" evidence="2"/>
<dbReference type="RefSeq" id="WP_131481833.1">
    <property type="nucleotide sequence ID" value="NZ_SJDL01000014.1"/>
</dbReference>
<keyword evidence="4" id="KW-1185">Reference proteome</keyword>
<comment type="domain">
    <text evidence="2">A Gly-cisPro motif from one monomer fits into the active site of the other monomer to allow specific chiral rejection of L-amino acids.</text>
</comment>
<dbReference type="EC" id="3.1.1.96" evidence="2"/>
<evidence type="ECO:0000313" key="4">
    <source>
        <dbReference type="Proteomes" id="UP000313645"/>
    </source>
</evidence>
<dbReference type="Proteomes" id="UP000313645">
    <property type="component" value="Unassembled WGS sequence"/>
</dbReference>
<evidence type="ECO:0000256" key="2">
    <source>
        <dbReference type="HAMAP-Rule" id="MF_00518"/>
    </source>
</evidence>
<comment type="function">
    <text evidence="2">An aminoacyl-tRNA editing enzyme that deacylates mischarged D-aminoacyl-tRNAs. Also deacylates mischarged glycyl-tRNA(Ala), protecting cells against glycine mischarging by AlaRS. Acts via tRNA-based rather than protein-based catalysis; rejects L-amino acids rather than detecting D-amino acids in the active site. By recycling D-aminoacyl-tRNA to D-amino acids and free tRNA molecules, this enzyme counteracts the toxicity associated with the formation of D-aminoacyl-tRNA entities in vivo and helps enforce protein L-homochirality.</text>
</comment>
<comment type="catalytic activity">
    <reaction evidence="2">
        <text>glycyl-tRNA(Ala) + H2O = tRNA(Ala) + glycine + H(+)</text>
        <dbReference type="Rhea" id="RHEA:53744"/>
        <dbReference type="Rhea" id="RHEA-COMP:9657"/>
        <dbReference type="Rhea" id="RHEA-COMP:13640"/>
        <dbReference type="ChEBI" id="CHEBI:15377"/>
        <dbReference type="ChEBI" id="CHEBI:15378"/>
        <dbReference type="ChEBI" id="CHEBI:57305"/>
        <dbReference type="ChEBI" id="CHEBI:78442"/>
        <dbReference type="ChEBI" id="CHEBI:78522"/>
    </reaction>
</comment>
<evidence type="ECO:0000313" key="3">
    <source>
        <dbReference type="EMBL" id="TBW55907.1"/>
    </source>
</evidence>
<accession>A0ABY1ZKD8</accession>
<comment type="subcellular location">
    <subcellularLocation>
        <location evidence="2">Cytoplasm</location>
    </subcellularLocation>
</comment>
<name>A0ABY1ZKD8_9GAMM</name>
<keyword evidence="2" id="KW-0694">RNA-binding</keyword>
<feature type="short sequence motif" description="Gly-cisPro motif, important for rejection of L-amino acids" evidence="2">
    <location>
        <begin position="139"/>
        <end position="140"/>
    </location>
</feature>
<dbReference type="SUPFAM" id="SSF69500">
    <property type="entry name" value="DTD-like"/>
    <property type="match status" value="1"/>
</dbReference>
<organism evidence="3 4">
    <name type="scientific">Marinobacter halodurans</name>
    <dbReference type="NCBI Taxonomy" id="2528979"/>
    <lineage>
        <taxon>Bacteria</taxon>
        <taxon>Pseudomonadati</taxon>
        <taxon>Pseudomonadota</taxon>
        <taxon>Gammaproteobacteria</taxon>
        <taxon>Pseudomonadales</taxon>
        <taxon>Marinobacteraceae</taxon>
        <taxon>Marinobacter</taxon>
    </lineage>
</organism>
<protein>
    <recommendedName>
        <fullName evidence="2">D-aminoacyl-tRNA deacylase</fullName>
        <shortName evidence="2">DTD</shortName>
        <ecNumber evidence="2">3.1.1.96</ecNumber>
    </recommendedName>
    <alternativeName>
        <fullName evidence="2">Gly-tRNA(Ala) deacylase</fullName>
        <ecNumber evidence="2">3.1.1.-</ecNumber>
    </alternativeName>
</protein>
<sequence length="147" mass="15720">MKALIQRVTHAKVDVDGQSVGRIDAGILLFLGVEHDDTDETARNLCQRVLNYRIFPDADGRMNLSLQDCGGSLLVVPQFTLAADTRKGQRPSFSSAAPPDQGNTLFRAFVASAQEVLGEARLGTGQFGADMAVSLVNDGPVTFLLDA</sequence>
<dbReference type="PANTHER" id="PTHR10472:SF5">
    <property type="entry name" value="D-AMINOACYL-TRNA DEACYLASE 1"/>
    <property type="match status" value="1"/>
</dbReference>
<comment type="similarity">
    <text evidence="1 2">Belongs to the DTD family.</text>
</comment>
<dbReference type="NCBIfam" id="TIGR00256">
    <property type="entry name" value="D-aminoacyl-tRNA deacylase"/>
    <property type="match status" value="1"/>
</dbReference>
<dbReference type="Gene3D" id="3.50.80.10">
    <property type="entry name" value="D-tyrosyl-tRNA(Tyr) deacylase"/>
    <property type="match status" value="1"/>
</dbReference>
<dbReference type="EMBL" id="SJDL01000014">
    <property type="protein sequence ID" value="TBW55907.1"/>
    <property type="molecule type" value="Genomic_DNA"/>
</dbReference>
<comment type="caution">
    <text evidence="3">The sequence shown here is derived from an EMBL/GenBank/DDBJ whole genome shotgun (WGS) entry which is preliminary data.</text>
</comment>
<dbReference type="Pfam" id="PF02580">
    <property type="entry name" value="Tyr_Deacylase"/>
    <property type="match status" value="1"/>
</dbReference>
<comment type="catalytic activity">
    <reaction evidence="2">
        <text>a D-aminoacyl-tRNA + H2O = a tRNA + a D-alpha-amino acid + H(+)</text>
        <dbReference type="Rhea" id="RHEA:13953"/>
        <dbReference type="Rhea" id="RHEA-COMP:10123"/>
        <dbReference type="Rhea" id="RHEA-COMP:10124"/>
        <dbReference type="ChEBI" id="CHEBI:15377"/>
        <dbReference type="ChEBI" id="CHEBI:15378"/>
        <dbReference type="ChEBI" id="CHEBI:59871"/>
        <dbReference type="ChEBI" id="CHEBI:78442"/>
        <dbReference type="ChEBI" id="CHEBI:79333"/>
        <dbReference type="EC" id="3.1.1.96"/>
    </reaction>
</comment>
<keyword evidence="2" id="KW-0963">Cytoplasm</keyword>
<dbReference type="HAMAP" id="MF_00518">
    <property type="entry name" value="Deacylase_Dtd"/>
    <property type="match status" value="1"/>
</dbReference>
<comment type="subunit">
    <text evidence="2">Homodimer.</text>
</comment>
<keyword evidence="2 3" id="KW-0378">Hydrolase</keyword>
<dbReference type="GO" id="GO:0051499">
    <property type="term" value="F:D-aminoacyl-tRNA deacylase activity"/>
    <property type="evidence" value="ECO:0007669"/>
    <property type="project" value="UniProtKB-EC"/>
</dbReference>
<gene>
    <name evidence="2" type="primary">dtd</name>
    <name evidence="3" type="ORF">EZI54_10750</name>
</gene>
<proteinExistence type="inferred from homology"/>
<evidence type="ECO:0000256" key="1">
    <source>
        <dbReference type="ARBA" id="ARBA00009673"/>
    </source>
</evidence>
<dbReference type="InterPro" id="IPR023509">
    <property type="entry name" value="DTD-like_sf"/>
</dbReference>
<dbReference type="PANTHER" id="PTHR10472">
    <property type="entry name" value="D-TYROSYL-TRNA TYR DEACYLASE"/>
    <property type="match status" value="1"/>
</dbReference>
<keyword evidence="2" id="KW-0820">tRNA-binding</keyword>
<reference evidence="3 4" key="1">
    <citation type="submission" date="2019-02" db="EMBL/GenBank/DDBJ databases">
        <title>Marinobacter halodurans sp. nov., a marine bacterium isolated from sea tidal flat.</title>
        <authorList>
            <person name="Yoo Y."/>
            <person name="Lee D.W."/>
            <person name="Kim B.S."/>
            <person name="Kim J.-J."/>
        </authorList>
    </citation>
    <scope>NUCLEOTIDE SEQUENCE [LARGE SCALE GENOMIC DNA]</scope>
    <source>
        <strain evidence="3 4">YJ-S3-2</strain>
    </source>
</reference>
<dbReference type="InterPro" id="IPR003732">
    <property type="entry name" value="Daa-tRNA_deacyls_DTD"/>
</dbReference>